<reference evidence="1 2" key="1">
    <citation type="journal article" date="2018" name="Sci. Rep.">
        <title>Genomic signatures of local adaptation to the degree of environmental predictability in rotifers.</title>
        <authorList>
            <person name="Franch-Gras L."/>
            <person name="Hahn C."/>
            <person name="Garcia-Roger E.M."/>
            <person name="Carmona M.J."/>
            <person name="Serra M."/>
            <person name="Gomez A."/>
        </authorList>
    </citation>
    <scope>NUCLEOTIDE SEQUENCE [LARGE SCALE GENOMIC DNA]</scope>
    <source>
        <strain evidence="1">HYR1</strain>
    </source>
</reference>
<name>A0A3M7T9H5_BRAPC</name>
<organism evidence="1 2">
    <name type="scientific">Brachionus plicatilis</name>
    <name type="common">Marine rotifer</name>
    <name type="synonym">Brachionus muelleri</name>
    <dbReference type="NCBI Taxonomy" id="10195"/>
    <lineage>
        <taxon>Eukaryota</taxon>
        <taxon>Metazoa</taxon>
        <taxon>Spiralia</taxon>
        <taxon>Gnathifera</taxon>
        <taxon>Rotifera</taxon>
        <taxon>Eurotatoria</taxon>
        <taxon>Monogononta</taxon>
        <taxon>Pseudotrocha</taxon>
        <taxon>Ploima</taxon>
        <taxon>Brachionidae</taxon>
        <taxon>Brachionus</taxon>
    </lineage>
</organism>
<proteinExistence type="predicted"/>
<accession>A0A3M7T9H5</accession>
<dbReference type="Proteomes" id="UP000276133">
    <property type="component" value="Unassembled WGS sequence"/>
</dbReference>
<evidence type="ECO:0000313" key="2">
    <source>
        <dbReference type="Proteomes" id="UP000276133"/>
    </source>
</evidence>
<comment type="caution">
    <text evidence="1">The sequence shown here is derived from an EMBL/GenBank/DDBJ whole genome shotgun (WGS) entry which is preliminary data.</text>
</comment>
<protein>
    <submittedName>
        <fullName evidence="1">Uncharacterized protein</fullName>
    </submittedName>
</protein>
<gene>
    <name evidence="1" type="ORF">BpHYR1_048016</name>
</gene>
<sequence>MPHIGKVNLKKCELCVVIAVVLTGTGWRSSIMFHFGFHNLGALSKCSSTLLFFRFLEAALRSFNLIQIPTRYNYQVYYQDYQGYQMLSQNPD</sequence>
<keyword evidence="2" id="KW-1185">Reference proteome</keyword>
<evidence type="ECO:0000313" key="1">
    <source>
        <dbReference type="EMBL" id="RNA44754.1"/>
    </source>
</evidence>
<dbReference type="AlphaFoldDB" id="A0A3M7T9H5"/>
<dbReference type="EMBL" id="REGN01000060">
    <property type="protein sequence ID" value="RNA44754.1"/>
    <property type="molecule type" value="Genomic_DNA"/>
</dbReference>